<keyword evidence="5 9" id="KW-0238">DNA-binding</keyword>
<reference evidence="15" key="1">
    <citation type="submission" date="2017-09" db="EMBL/GenBank/DDBJ databases">
        <authorList>
            <person name="Shetty A S."/>
        </authorList>
    </citation>
    <scope>NUCLEOTIDE SEQUENCE [LARGE SCALE GENOMIC DNA]</scope>
</reference>
<evidence type="ECO:0000313" key="14">
    <source>
        <dbReference type="EMBL" id="SOB70996.1"/>
    </source>
</evidence>
<feature type="region of interest" description="Disordered" evidence="11">
    <location>
        <begin position="39"/>
        <end position="58"/>
    </location>
</feature>
<gene>
    <name evidence="9" type="primary">greA</name>
    <name evidence="14" type="ORF">EHLA_0228</name>
</gene>
<dbReference type="InterPro" id="IPR018151">
    <property type="entry name" value="TF_GreA/GreB_CS"/>
</dbReference>
<evidence type="ECO:0000256" key="4">
    <source>
        <dbReference type="ARBA" id="ARBA00023054"/>
    </source>
</evidence>
<dbReference type="InterPro" id="IPR006359">
    <property type="entry name" value="Tscrpt_elong_fac_GreA"/>
</dbReference>
<organism evidence="14 15">
    <name type="scientific">Anaerobutyricum hallii</name>
    <dbReference type="NCBI Taxonomy" id="39488"/>
    <lineage>
        <taxon>Bacteria</taxon>
        <taxon>Bacillati</taxon>
        <taxon>Bacillota</taxon>
        <taxon>Clostridia</taxon>
        <taxon>Lachnospirales</taxon>
        <taxon>Lachnospiraceae</taxon>
        <taxon>Anaerobutyricum</taxon>
    </lineage>
</organism>
<dbReference type="InterPro" id="IPR036953">
    <property type="entry name" value="GreA/GreB_C_sf"/>
</dbReference>
<dbReference type="FunFam" id="1.10.287.180:FF:000001">
    <property type="entry name" value="Transcription elongation factor GreA"/>
    <property type="match status" value="1"/>
</dbReference>
<comment type="similarity">
    <text evidence="1 9 10">Belongs to the GreA/GreB family.</text>
</comment>
<dbReference type="AlphaFoldDB" id="A0A285PPB4"/>
<dbReference type="STRING" id="39488.ERS852450_02644"/>
<dbReference type="NCBIfam" id="NF001263">
    <property type="entry name" value="PRK00226.1-4"/>
    <property type="match status" value="1"/>
</dbReference>
<dbReference type="InterPro" id="IPR022691">
    <property type="entry name" value="Tscrpt_elong_fac_GreA/B_N"/>
</dbReference>
<dbReference type="FunFam" id="3.10.50.30:FF:000001">
    <property type="entry name" value="Transcription elongation factor GreA"/>
    <property type="match status" value="1"/>
</dbReference>
<dbReference type="NCBIfam" id="NF001261">
    <property type="entry name" value="PRK00226.1-2"/>
    <property type="match status" value="1"/>
</dbReference>
<evidence type="ECO:0000256" key="7">
    <source>
        <dbReference type="ARBA" id="ARBA00024916"/>
    </source>
</evidence>
<evidence type="ECO:0000256" key="8">
    <source>
        <dbReference type="ARBA" id="ARBA00030776"/>
    </source>
</evidence>
<dbReference type="PROSITE" id="PS00829">
    <property type="entry name" value="GREAB_1"/>
    <property type="match status" value="1"/>
</dbReference>
<protein>
    <recommendedName>
        <fullName evidence="2 9">Transcription elongation factor GreA</fullName>
    </recommendedName>
    <alternativeName>
        <fullName evidence="8 9">Transcript cleavage factor GreA</fullName>
    </alternativeName>
</protein>
<dbReference type="Pfam" id="PF03449">
    <property type="entry name" value="GreA_GreB_N"/>
    <property type="match status" value="1"/>
</dbReference>
<evidence type="ECO:0000256" key="11">
    <source>
        <dbReference type="SAM" id="MobiDB-lite"/>
    </source>
</evidence>
<dbReference type="PANTHER" id="PTHR30437">
    <property type="entry name" value="TRANSCRIPTION ELONGATION FACTOR GREA"/>
    <property type="match status" value="1"/>
</dbReference>
<dbReference type="GO" id="GO:0032784">
    <property type="term" value="P:regulation of DNA-templated transcription elongation"/>
    <property type="evidence" value="ECO:0007669"/>
    <property type="project" value="UniProtKB-UniRule"/>
</dbReference>
<dbReference type="GO" id="GO:0006354">
    <property type="term" value="P:DNA-templated transcription elongation"/>
    <property type="evidence" value="ECO:0007669"/>
    <property type="project" value="TreeGrafter"/>
</dbReference>
<feature type="domain" description="Transcription elongation factor GreA/GreB N-terminal" evidence="13">
    <location>
        <begin position="8"/>
        <end position="77"/>
    </location>
</feature>
<evidence type="ECO:0000259" key="12">
    <source>
        <dbReference type="Pfam" id="PF01272"/>
    </source>
</evidence>
<dbReference type="PROSITE" id="PS00830">
    <property type="entry name" value="GREAB_2"/>
    <property type="match status" value="1"/>
</dbReference>
<dbReference type="KEGG" id="ehl:EHLA_0228"/>
<dbReference type="SUPFAM" id="SSF46557">
    <property type="entry name" value="GreA transcript cleavage protein, N-terminal domain"/>
    <property type="match status" value="1"/>
</dbReference>
<comment type="function">
    <text evidence="7 9 10">Necessary for efficient RNA polymerase transcription elongation past template-encoded arresting sites. The arresting sites in DNA have the property of trapping a certain fraction of elongating RNA polymerases that pass through, resulting in locked ternary complexes. Cleavage of the nascent transcript by cleavage factors such as GreA or GreB allows the resumption of elongation from the new 3'terminus. GreA releases sequences of 2 to 3 nucleotides.</text>
</comment>
<dbReference type="GO" id="GO:0003677">
    <property type="term" value="F:DNA binding"/>
    <property type="evidence" value="ECO:0007669"/>
    <property type="project" value="UniProtKB-UniRule"/>
</dbReference>
<dbReference type="Gene3D" id="3.10.50.30">
    <property type="entry name" value="Transcription elongation factor, GreA/GreB, C-terminal domain"/>
    <property type="match status" value="1"/>
</dbReference>
<evidence type="ECO:0000256" key="6">
    <source>
        <dbReference type="ARBA" id="ARBA00023163"/>
    </source>
</evidence>
<dbReference type="InterPro" id="IPR028624">
    <property type="entry name" value="Tscrpt_elong_fac_GreA/B"/>
</dbReference>
<keyword evidence="15" id="KW-1185">Reference proteome</keyword>
<evidence type="ECO:0000256" key="3">
    <source>
        <dbReference type="ARBA" id="ARBA00023015"/>
    </source>
</evidence>
<evidence type="ECO:0000313" key="15">
    <source>
        <dbReference type="Proteomes" id="UP000217549"/>
    </source>
</evidence>
<dbReference type="SUPFAM" id="SSF54534">
    <property type="entry name" value="FKBP-like"/>
    <property type="match status" value="1"/>
</dbReference>
<dbReference type="NCBIfam" id="TIGR01462">
    <property type="entry name" value="greA"/>
    <property type="match status" value="1"/>
</dbReference>
<sequence>MVEAKKHILTSKGMQALEDELQDLKVVKRKEIAQKIKEAREQGDLSENAEYDAAKDEQRSMEARIEELEKIIKNAEVIDESAYDKDTVSIGSTIKFYDEEFDEELEYRIVGSTESDILKGLISNESPLGKALIGAKVGETVQVESPDGFSRYKILEISRS</sequence>
<dbReference type="Gene3D" id="1.10.287.180">
    <property type="entry name" value="Transcription elongation factor, GreA/GreB, N-terminal domain"/>
    <property type="match status" value="1"/>
</dbReference>
<dbReference type="EMBL" id="LT907978">
    <property type="protein sequence ID" value="SOB70996.1"/>
    <property type="molecule type" value="Genomic_DNA"/>
</dbReference>
<evidence type="ECO:0000256" key="1">
    <source>
        <dbReference type="ARBA" id="ARBA00008213"/>
    </source>
</evidence>
<dbReference type="PANTHER" id="PTHR30437:SF4">
    <property type="entry name" value="TRANSCRIPTION ELONGATION FACTOR GREA"/>
    <property type="match status" value="1"/>
</dbReference>
<dbReference type="InterPro" id="IPR023459">
    <property type="entry name" value="Tscrpt_elong_fac_GreA/B_fam"/>
</dbReference>
<dbReference type="GO" id="GO:0070063">
    <property type="term" value="F:RNA polymerase binding"/>
    <property type="evidence" value="ECO:0007669"/>
    <property type="project" value="InterPro"/>
</dbReference>
<accession>A0A285PPB4</accession>
<keyword evidence="3 9" id="KW-0805">Transcription regulation</keyword>
<dbReference type="HAMAP" id="MF_00105">
    <property type="entry name" value="GreA_GreB"/>
    <property type="match status" value="1"/>
</dbReference>
<dbReference type="Proteomes" id="UP000217549">
    <property type="component" value="Chromosome I"/>
</dbReference>
<keyword evidence="4" id="KW-0175">Coiled coil</keyword>
<evidence type="ECO:0000256" key="5">
    <source>
        <dbReference type="ARBA" id="ARBA00023125"/>
    </source>
</evidence>
<proteinExistence type="inferred from homology"/>
<dbReference type="InterPro" id="IPR036805">
    <property type="entry name" value="Tscrpt_elong_fac_GreA/B_N_sf"/>
</dbReference>
<dbReference type="PIRSF" id="PIRSF006092">
    <property type="entry name" value="GreA_GreB"/>
    <property type="match status" value="1"/>
</dbReference>
<evidence type="ECO:0000256" key="10">
    <source>
        <dbReference type="RuleBase" id="RU000556"/>
    </source>
</evidence>
<name>A0A285PPB4_9FIRM</name>
<dbReference type="Pfam" id="PF01272">
    <property type="entry name" value="GreA_GreB"/>
    <property type="match status" value="1"/>
</dbReference>
<keyword evidence="6 9" id="KW-0804">Transcription</keyword>
<dbReference type="RefSeq" id="WP_096238997.1">
    <property type="nucleotide sequence ID" value="NZ_LT907978.1"/>
</dbReference>
<dbReference type="InterPro" id="IPR001437">
    <property type="entry name" value="Tscrpt_elong_fac_GreA/B_C"/>
</dbReference>
<evidence type="ECO:0000256" key="9">
    <source>
        <dbReference type="HAMAP-Rule" id="MF_00105"/>
    </source>
</evidence>
<evidence type="ECO:0000256" key="2">
    <source>
        <dbReference type="ARBA" id="ARBA00013729"/>
    </source>
</evidence>
<feature type="domain" description="Transcription elongation factor GreA/GreB C-terminal" evidence="12">
    <location>
        <begin position="85"/>
        <end position="158"/>
    </location>
</feature>
<evidence type="ECO:0000259" key="13">
    <source>
        <dbReference type="Pfam" id="PF03449"/>
    </source>
</evidence>